<dbReference type="Proteomes" id="UP000217758">
    <property type="component" value="Chromosome"/>
</dbReference>
<comment type="caution">
    <text evidence="1">Lacks conserved residue(s) required for the propagation of feature annotation.</text>
</comment>
<keyword evidence="4" id="KW-1185">Reference proteome</keyword>
<evidence type="ECO:0000259" key="2">
    <source>
        <dbReference type="PROSITE" id="PS52019"/>
    </source>
</evidence>
<sequence length="179" mass="21225">MESYYRLFESTFVNYGKRFRTIRKLWRSDNEVLARLEIEKTYYQESEAYVLYPGLLDGAFQSTIALGSLIDKENGVCNIPFKIEDIYIHDKIEKECYAHVKFSRDSCKEFGVKKYDINILNKYGRTLVELRGILSRPIKKQNNDNGIQTEKQGSLVAYKNVWKESTYKEKHLKQKYRSF</sequence>
<dbReference type="InterPro" id="IPR049551">
    <property type="entry name" value="PKS_DH_C"/>
</dbReference>
<dbReference type="RefSeq" id="WP_128833320.1">
    <property type="nucleotide sequence ID" value="NZ_AP014612.1"/>
</dbReference>
<organism evidence="3 4">
    <name type="scientific">Streptococcus troglodytae</name>
    <dbReference type="NCBI Taxonomy" id="1111760"/>
    <lineage>
        <taxon>Bacteria</taxon>
        <taxon>Bacillati</taxon>
        <taxon>Bacillota</taxon>
        <taxon>Bacilli</taxon>
        <taxon>Lactobacillales</taxon>
        <taxon>Streptococcaceae</taxon>
        <taxon>Streptococcus</taxon>
    </lineage>
</organism>
<dbReference type="AlphaFoldDB" id="A0A1L7LJH2"/>
<name>A0A1L7LJH2_9STRE</name>
<dbReference type="PROSITE" id="PS52019">
    <property type="entry name" value="PKS_MFAS_DH"/>
    <property type="match status" value="1"/>
</dbReference>
<reference evidence="3 4" key="1">
    <citation type="journal article" date="2016" name="Microbiol. Immunol.">
        <title>Complete genome sequence of Streptococcus troglodytae TKU31 isolated from the oral cavity of a chimpanzee (Pan troglodytes).</title>
        <authorList>
            <person name="Okamoto M."/>
            <person name="Naito M."/>
            <person name="Miyanohara M."/>
            <person name="Imai S."/>
            <person name="Nomura Y."/>
            <person name="Saito W."/>
            <person name="Momoi Y."/>
            <person name="Takada K."/>
            <person name="Miyabe-Nishiwaki T."/>
            <person name="Tomonaga M."/>
            <person name="Hanada N."/>
        </authorList>
    </citation>
    <scope>NUCLEOTIDE SEQUENCE [LARGE SCALE GENOMIC DNA]</scope>
    <source>
        <strain evidence="4">TKU 31</strain>
    </source>
</reference>
<feature type="domain" description="PKS/mFAS DH" evidence="2">
    <location>
        <begin position="1"/>
        <end position="144"/>
    </location>
</feature>
<evidence type="ECO:0000256" key="1">
    <source>
        <dbReference type="PROSITE-ProRule" id="PRU01363"/>
    </source>
</evidence>
<dbReference type="InterPro" id="IPR049900">
    <property type="entry name" value="PKS_mFAS_DH"/>
</dbReference>
<accession>A0A1L7LJH2</accession>
<dbReference type="Gene3D" id="3.10.129.110">
    <property type="entry name" value="Polyketide synthase dehydratase"/>
    <property type="match status" value="1"/>
</dbReference>
<feature type="region of interest" description="N-terminal hotdog fold" evidence="1">
    <location>
        <position position="1"/>
    </location>
</feature>
<dbReference type="EMBL" id="AP014612">
    <property type="protein sequence ID" value="BAQ24341.1"/>
    <property type="molecule type" value="Genomic_DNA"/>
</dbReference>
<evidence type="ECO:0000313" key="3">
    <source>
        <dbReference type="EMBL" id="BAQ24341.1"/>
    </source>
</evidence>
<protein>
    <submittedName>
        <fullName evidence="3">Beta-ketoacyl synthase</fullName>
    </submittedName>
</protein>
<dbReference type="Pfam" id="PF14765">
    <property type="entry name" value="PS-DH"/>
    <property type="match status" value="1"/>
</dbReference>
<gene>
    <name evidence="3" type="ORF">SRT_10800</name>
</gene>
<dbReference type="InterPro" id="IPR042104">
    <property type="entry name" value="PKS_dehydratase_sf"/>
</dbReference>
<evidence type="ECO:0000313" key="4">
    <source>
        <dbReference type="Proteomes" id="UP000217758"/>
    </source>
</evidence>
<feature type="region of interest" description="C-terminal hotdog fold" evidence="1">
    <location>
        <begin position="1"/>
        <end position="144"/>
    </location>
</feature>
<dbReference type="KEGG" id="strg:SRT_10800"/>
<proteinExistence type="predicted"/>